<evidence type="ECO:0000313" key="3">
    <source>
        <dbReference type="Proteomes" id="UP000070620"/>
    </source>
</evidence>
<dbReference type="AlphaFoldDB" id="A0A136PWW9"/>
<name>A0A136PWW9_9ACTN</name>
<dbReference type="EMBL" id="LRQV01000012">
    <property type="protein sequence ID" value="KXK62895.1"/>
    <property type="molecule type" value="Genomic_DNA"/>
</dbReference>
<protein>
    <recommendedName>
        <fullName evidence="4">Secreted protein/lipoprotein</fullName>
    </recommendedName>
</protein>
<gene>
    <name evidence="2" type="ORF">AWW66_06090</name>
</gene>
<dbReference type="RefSeq" id="WP_067360956.1">
    <property type="nucleotide sequence ID" value="NZ_JBIUBN010000005.1"/>
</dbReference>
<feature type="chain" id="PRO_5007478452" description="Secreted protein/lipoprotein" evidence="1">
    <location>
        <begin position="29"/>
        <end position="189"/>
    </location>
</feature>
<dbReference type="PROSITE" id="PS51257">
    <property type="entry name" value="PROKAR_LIPOPROTEIN"/>
    <property type="match status" value="1"/>
</dbReference>
<sequence>MRARQFRRRSAGLVVIVAVGATAGCGGAAPEVADAPPPARPSATATVSAADEEAAREAALAAYAGYLDATRAASRESDPRHPELTRYLGDPLLTRVRVTIRQAKENGAMRTGKLVSDPTVTSVSLETDPATVEIQDCLDTTGYRLVYTHNKKVVPGSRGSRHLATATATRYPDGKWRINAGAAHQDQPC</sequence>
<dbReference type="Proteomes" id="UP000070620">
    <property type="component" value="Unassembled WGS sequence"/>
</dbReference>
<keyword evidence="1" id="KW-0732">Signal</keyword>
<feature type="signal peptide" evidence="1">
    <location>
        <begin position="1"/>
        <end position="28"/>
    </location>
</feature>
<organism evidence="2 3">
    <name type="scientific">Micromonospora rosaria</name>
    <dbReference type="NCBI Taxonomy" id="47874"/>
    <lineage>
        <taxon>Bacteria</taxon>
        <taxon>Bacillati</taxon>
        <taxon>Actinomycetota</taxon>
        <taxon>Actinomycetes</taxon>
        <taxon>Micromonosporales</taxon>
        <taxon>Micromonosporaceae</taxon>
        <taxon>Micromonospora</taxon>
    </lineage>
</organism>
<reference evidence="2 3" key="1">
    <citation type="submission" date="2016-01" db="EMBL/GenBank/DDBJ databases">
        <title>Whole genome sequence and analysis of Micromonospora rosaria DSM 803, which can produce antibacterial substance rosamicin.</title>
        <authorList>
            <person name="Yang H."/>
            <person name="He X."/>
            <person name="Zhu D."/>
        </authorList>
    </citation>
    <scope>NUCLEOTIDE SEQUENCE [LARGE SCALE GENOMIC DNA]</scope>
    <source>
        <strain evidence="2 3">DSM 803</strain>
    </source>
</reference>
<evidence type="ECO:0008006" key="4">
    <source>
        <dbReference type="Google" id="ProtNLM"/>
    </source>
</evidence>
<comment type="caution">
    <text evidence="2">The sequence shown here is derived from an EMBL/GenBank/DDBJ whole genome shotgun (WGS) entry which is preliminary data.</text>
</comment>
<evidence type="ECO:0000256" key="1">
    <source>
        <dbReference type="SAM" id="SignalP"/>
    </source>
</evidence>
<proteinExistence type="predicted"/>
<dbReference type="OrthoDB" id="3629364at2"/>
<accession>A0A136PWW9</accession>
<keyword evidence="3" id="KW-1185">Reference proteome</keyword>
<evidence type="ECO:0000313" key="2">
    <source>
        <dbReference type="EMBL" id="KXK62895.1"/>
    </source>
</evidence>